<organism evidence="2 3">
    <name type="scientific">Lates japonicus</name>
    <name type="common">Japanese lates</name>
    <dbReference type="NCBI Taxonomy" id="270547"/>
    <lineage>
        <taxon>Eukaryota</taxon>
        <taxon>Metazoa</taxon>
        <taxon>Chordata</taxon>
        <taxon>Craniata</taxon>
        <taxon>Vertebrata</taxon>
        <taxon>Euteleostomi</taxon>
        <taxon>Actinopterygii</taxon>
        <taxon>Neopterygii</taxon>
        <taxon>Teleostei</taxon>
        <taxon>Neoteleostei</taxon>
        <taxon>Acanthomorphata</taxon>
        <taxon>Carangaria</taxon>
        <taxon>Carangaria incertae sedis</taxon>
        <taxon>Centropomidae</taxon>
        <taxon>Lates</taxon>
    </lineage>
</organism>
<keyword evidence="3" id="KW-1185">Reference proteome</keyword>
<accession>A0AAD3R6U6</accession>
<comment type="caution">
    <text evidence="2">The sequence shown here is derived from an EMBL/GenBank/DDBJ whole genome shotgun (WGS) entry which is preliminary data.</text>
</comment>
<feature type="compositionally biased region" description="Polar residues" evidence="1">
    <location>
        <begin position="194"/>
        <end position="213"/>
    </location>
</feature>
<feature type="region of interest" description="Disordered" evidence="1">
    <location>
        <begin position="184"/>
        <end position="218"/>
    </location>
</feature>
<feature type="region of interest" description="Disordered" evidence="1">
    <location>
        <begin position="248"/>
        <end position="268"/>
    </location>
</feature>
<evidence type="ECO:0000256" key="1">
    <source>
        <dbReference type="SAM" id="MobiDB-lite"/>
    </source>
</evidence>
<reference evidence="2" key="1">
    <citation type="submission" date="2022-08" db="EMBL/GenBank/DDBJ databases">
        <title>Genome sequencing of akame (Lates japonicus).</title>
        <authorList>
            <person name="Hashiguchi Y."/>
            <person name="Takahashi H."/>
        </authorList>
    </citation>
    <scope>NUCLEOTIDE SEQUENCE</scope>
    <source>
        <strain evidence="2">Kochi</strain>
    </source>
</reference>
<feature type="region of interest" description="Disordered" evidence="1">
    <location>
        <begin position="287"/>
        <end position="330"/>
    </location>
</feature>
<feature type="compositionally biased region" description="Polar residues" evidence="1">
    <location>
        <begin position="348"/>
        <end position="364"/>
    </location>
</feature>
<proteinExistence type="predicted"/>
<dbReference type="AlphaFoldDB" id="A0AAD3R6U6"/>
<dbReference type="Proteomes" id="UP001279410">
    <property type="component" value="Unassembled WGS sequence"/>
</dbReference>
<feature type="non-terminal residue" evidence="2">
    <location>
        <position position="401"/>
    </location>
</feature>
<feature type="region of interest" description="Disordered" evidence="1">
    <location>
        <begin position="348"/>
        <end position="401"/>
    </location>
</feature>
<gene>
    <name evidence="2" type="ORF">AKAME5_001016600</name>
</gene>
<dbReference type="EMBL" id="BRZM01000031">
    <property type="protein sequence ID" value="GLD58007.1"/>
    <property type="molecule type" value="Genomic_DNA"/>
</dbReference>
<name>A0AAD3R6U6_LATJO</name>
<evidence type="ECO:0000313" key="2">
    <source>
        <dbReference type="EMBL" id="GLD58007.1"/>
    </source>
</evidence>
<sequence length="401" mass="43830">ASDNDETWTHVPAGVLAVISEAMPLSPNHLHLDTGAPQQEEMLTIQVKNTTLHLNGQNLRLAAKNGRISKTPGLHLSATHGKEAVGRLMASLPTQEGMAQLDSLPLKSPRPDLEREAKNQPVRRPLKLAPLDLTEEVREAQRQKLKFVQQEARPAPCKLDVTLNEPQTRKVKSCVKQRPLKAAVCPPASPQPLKAQQQNRSSRPQLMRSSPIEQTGDKHLEDVVCQGTPAPLRSKPTPPLFSPQVHVVRGGDTTRQNPSTLQQETGGRRLRLRRAQCLEEDQCNSNLSTGGLAADEGKLAQGVQGKGQRAERSLRGQPHAGKGIKESPAASWEYGSIRKSHQEVCSQQSARCTPNQQSAESGSSEHVLDSVKPSASNLRLKRKKPLISKHNNAVPLEPLKL</sequence>
<feature type="compositionally biased region" description="Polar residues" evidence="1">
    <location>
        <begin position="253"/>
        <end position="265"/>
    </location>
</feature>
<evidence type="ECO:0000313" key="3">
    <source>
        <dbReference type="Proteomes" id="UP001279410"/>
    </source>
</evidence>
<protein>
    <submittedName>
        <fullName evidence="2">Uncharacterized protein</fullName>
    </submittedName>
</protein>